<reference evidence="2" key="1">
    <citation type="submission" date="2019-10" db="EMBL/GenBank/DDBJ databases">
        <authorList>
            <person name="Soares A.E.R."/>
            <person name="Aleixo A."/>
            <person name="Schneider P."/>
            <person name="Miyaki C.Y."/>
            <person name="Schneider M.P."/>
            <person name="Mello C."/>
            <person name="Vasconcelos A.T.R."/>
        </authorList>
    </citation>
    <scope>NUCLEOTIDE SEQUENCE</scope>
    <source>
        <tissue evidence="2">Muscle</tissue>
    </source>
</reference>
<keyword evidence="2" id="KW-0540">Nuclease</keyword>
<dbReference type="InterPro" id="IPR039015">
    <property type="entry name" value="ENDOD1"/>
</dbReference>
<evidence type="ECO:0000313" key="2">
    <source>
        <dbReference type="EMBL" id="KAJ7428280.1"/>
    </source>
</evidence>
<dbReference type="Gene3D" id="3.40.570.10">
    <property type="entry name" value="Extracellular Endonuclease, subunit A"/>
    <property type="match status" value="1"/>
</dbReference>
<dbReference type="EMBL" id="WHWB01030611">
    <property type="protein sequence ID" value="KAJ7428280.1"/>
    <property type="molecule type" value="Genomic_DNA"/>
</dbReference>
<keyword evidence="1" id="KW-0732">Signal</keyword>
<proteinExistence type="predicted"/>
<feature type="signal peptide" evidence="1">
    <location>
        <begin position="1"/>
        <end position="19"/>
    </location>
</feature>
<keyword evidence="3" id="KW-1185">Reference proteome</keyword>
<dbReference type="Proteomes" id="UP001145742">
    <property type="component" value="Unassembled WGS sequence"/>
</dbReference>
<evidence type="ECO:0000313" key="3">
    <source>
        <dbReference type="Proteomes" id="UP001145742"/>
    </source>
</evidence>
<protein>
    <submittedName>
        <fullName evidence="2">Endonuclease domain-containing 1</fullName>
    </submittedName>
</protein>
<dbReference type="SUPFAM" id="SSF54060">
    <property type="entry name" value="His-Me finger endonucleases"/>
    <property type="match status" value="1"/>
</dbReference>
<dbReference type="PANTHER" id="PTHR21472:SF26">
    <property type="entry name" value="ENDONUCLEASE DOMAIN CONTAINING 1"/>
    <property type="match status" value="1"/>
</dbReference>
<accession>A0ABQ9DVP4</accession>
<sequence length="108" mass="12685">MLWLLLLQVWVSCLWLGHSEVGTSFDNCLQFFYQNNTPSNVLEPENPAWICQRYNNSYHYATLYDRDLRIPVYSAYIYEPQSGKRPTTPWMLEPQVSVLSYSMSPSSH</sequence>
<keyword evidence="2" id="KW-0378">Hydrolase</keyword>
<dbReference type="PANTHER" id="PTHR21472">
    <property type="entry name" value="ENDONUCLEASE DOMAIN-CONTAINING 1 PROTEIN ENDOD1"/>
    <property type="match status" value="1"/>
</dbReference>
<dbReference type="InterPro" id="IPR044925">
    <property type="entry name" value="His-Me_finger_sf"/>
</dbReference>
<name>A0ABQ9DVP4_9PASS</name>
<organism evidence="2 3">
    <name type="scientific">Willisornis vidua</name>
    <name type="common">Xingu scale-backed antbird</name>
    <dbReference type="NCBI Taxonomy" id="1566151"/>
    <lineage>
        <taxon>Eukaryota</taxon>
        <taxon>Metazoa</taxon>
        <taxon>Chordata</taxon>
        <taxon>Craniata</taxon>
        <taxon>Vertebrata</taxon>
        <taxon>Euteleostomi</taxon>
        <taxon>Archelosauria</taxon>
        <taxon>Archosauria</taxon>
        <taxon>Dinosauria</taxon>
        <taxon>Saurischia</taxon>
        <taxon>Theropoda</taxon>
        <taxon>Coelurosauria</taxon>
        <taxon>Aves</taxon>
        <taxon>Neognathae</taxon>
        <taxon>Neoaves</taxon>
        <taxon>Telluraves</taxon>
        <taxon>Australaves</taxon>
        <taxon>Passeriformes</taxon>
        <taxon>Thamnophilidae</taxon>
        <taxon>Willisornis</taxon>
    </lineage>
</organism>
<keyword evidence="2" id="KW-0255">Endonuclease</keyword>
<dbReference type="GO" id="GO:0004519">
    <property type="term" value="F:endonuclease activity"/>
    <property type="evidence" value="ECO:0007669"/>
    <property type="project" value="UniProtKB-KW"/>
</dbReference>
<feature type="chain" id="PRO_5045317646" evidence="1">
    <location>
        <begin position="20"/>
        <end position="108"/>
    </location>
</feature>
<comment type="caution">
    <text evidence="2">The sequence shown here is derived from an EMBL/GenBank/DDBJ whole genome shotgun (WGS) entry which is preliminary data.</text>
</comment>
<gene>
    <name evidence="2" type="ORF">WISP_01404</name>
</gene>
<evidence type="ECO:0000256" key="1">
    <source>
        <dbReference type="SAM" id="SignalP"/>
    </source>
</evidence>
<dbReference type="InterPro" id="IPR044929">
    <property type="entry name" value="DNA/RNA_non-sp_Endonuclease_sf"/>
</dbReference>